<comment type="caution">
    <text evidence="6">The sequence shown here is derived from an EMBL/GenBank/DDBJ whole genome shotgun (WGS) entry which is preliminary data.</text>
</comment>
<keyword evidence="4" id="KW-0472">Membrane</keyword>
<dbReference type="InterPro" id="IPR013083">
    <property type="entry name" value="Znf_RING/FYVE/PHD"/>
</dbReference>
<reference evidence="6" key="1">
    <citation type="submission" date="2022-11" db="EMBL/GenBank/DDBJ databases">
        <authorList>
            <person name="Kikuchi T."/>
        </authorList>
    </citation>
    <scope>NUCLEOTIDE SEQUENCE</scope>
    <source>
        <strain evidence="6">PS1010</strain>
    </source>
</reference>
<dbReference type="PROSITE" id="PS50089">
    <property type="entry name" value="ZF_RING_2"/>
    <property type="match status" value="1"/>
</dbReference>
<dbReference type="GO" id="GO:0008270">
    <property type="term" value="F:zinc ion binding"/>
    <property type="evidence" value="ECO:0007669"/>
    <property type="project" value="UniProtKB-KW"/>
</dbReference>
<evidence type="ECO:0000256" key="3">
    <source>
        <dbReference type="PROSITE-ProRule" id="PRU00175"/>
    </source>
</evidence>
<dbReference type="PANTHER" id="PTHR22696:SF1">
    <property type="entry name" value="E3 UBIQUITIN-PROTEIN LIGASE RNF26"/>
    <property type="match status" value="1"/>
</dbReference>
<dbReference type="Pfam" id="PF13920">
    <property type="entry name" value="zf-C3HC4_3"/>
    <property type="match status" value="1"/>
</dbReference>
<feature type="transmembrane region" description="Helical" evidence="4">
    <location>
        <begin position="81"/>
        <end position="104"/>
    </location>
</feature>
<evidence type="ECO:0000259" key="5">
    <source>
        <dbReference type="PROSITE" id="PS50089"/>
    </source>
</evidence>
<keyword evidence="2" id="KW-0862">Zinc</keyword>
<keyword evidence="1 3" id="KW-0479">Metal-binding</keyword>
<feature type="domain" description="RING-type" evidence="5">
    <location>
        <begin position="170"/>
        <end position="210"/>
    </location>
</feature>
<dbReference type="OrthoDB" id="1711136at2759"/>
<dbReference type="GO" id="GO:0061630">
    <property type="term" value="F:ubiquitin protein ligase activity"/>
    <property type="evidence" value="ECO:0007669"/>
    <property type="project" value="TreeGrafter"/>
</dbReference>
<sequence length="222" mass="25967">MEAAEVEEDETMKMSRSLFDYIFKLFYPVYYVLTIPLRIFHWFFANFPIFSSLSLFMFVSFVLIVLYIFRRLSSTPRENFINYLLYTVLPYGTSIVYTAITLVFPQVNTVTRILGALLHPIKFILGLVEKVDRRAEPIRRTVEALHGSKKSTKSERKSIEETLNDGRLQCCVCQFEEKCVLLRPCNHLCLCERCNEAINRQPNKICPICRAEIESFELVYIS</sequence>
<dbReference type="Gene3D" id="3.30.40.10">
    <property type="entry name" value="Zinc/RING finger domain, C3HC4 (zinc finger)"/>
    <property type="match status" value="1"/>
</dbReference>
<gene>
    <name evidence="6" type="ORF">CAMP_LOCUS15583</name>
</gene>
<organism evidence="6 7">
    <name type="scientific">Caenorhabditis angaria</name>
    <dbReference type="NCBI Taxonomy" id="860376"/>
    <lineage>
        <taxon>Eukaryota</taxon>
        <taxon>Metazoa</taxon>
        <taxon>Ecdysozoa</taxon>
        <taxon>Nematoda</taxon>
        <taxon>Chromadorea</taxon>
        <taxon>Rhabditida</taxon>
        <taxon>Rhabditina</taxon>
        <taxon>Rhabditomorpha</taxon>
        <taxon>Rhabditoidea</taxon>
        <taxon>Rhabditidae</taxon>
        <taxon>Peloderinae</taxon>
        <taxon>Caenorhabditis</taxon>
    </lineage>
</organism>
<name>A0A9P1IXK6_9PELO</name>
<accession>A0A9P1IXK6</accession>
<dbReference type="AlphaFoldDB" id="A0A9P1IXK6"/>
<keyword evidence="1 3" id="KW-0863">Zinc-finger</keyword>
<evidence type="ECO:0000256" key="4">
    <source>
        <dbReference type="SAM" id="Phobius"/>
    </source>
</evidence>
<keyword evidence="4" id="KW-1133">Transmembrane helix</keyword>
<feature type="transmembrane region" description="Helical" evidence="4">
    <location>
        <begin position="21"/>
        <end position="43"/>
    </location>
</feature>
<dbReference type="InterPro" id="IPR001841">
    <property type="entry name" value="Znf_RING"/>
</dbReference>
<evidence type="ECO:0000256" key="2">
    <source>
        <dbReference type="ARBA" id="ARBA00022833"/>
    </source>
</evidence>
<protein>
    <recommendedName>
        <fullName evidence="5">RING-type domain-containing protein</fullName>
    </recommendedName>
</protein>
<dbReference type="GO" id="GO:0006511">
    <property type="term" value="P:ubiquitin-dependent protein catabolic process"/>
    <property type="evidence" value="ECO:0007669"/>
    <property type="project" value="TreeGrafter"/>
</dbReference>
<keyword evidence="7" id="KW-1185">Reference proteome</keyword>
<dbReference type="EMBL" id="CANHGI010000005">
    <property type="protein sequence ID" value="CAI5452946.1"/>
    <property type="molecule type" value="Genomic_DNA"/>
</dbReference>
<evidence type="ECO:0000313" key="7">
    <source>
        <dbReference type="Proteomes" id="UP001152747"/>
    </source>
</evidence>
<dbReference type="GO" id="GO:0016567">
    <property type="term" value="P:protein ubiquitination"/>
    <property type="evidence" value="ECO:0007669"/>
    <property type="project" value="TreeGrafter"/>
</dbReference>
<keyword evidence="4" id="KW-0812">Transmembrane</keyword>
<evidence type="ECO:0000256" key="1">
    <source>
        <dbReference type="ARBA" id="ARBA00022771"/>
    </source>
</evidence>
<dbReference type="SUPFAM" id="SSF57850">
    <property type="entry name" value="RING/U-box"/>
    <property type="match status" value="1"/>
</dbReference>
<dbReference type="PANTHER" id="PTHR22696">
    <property type="entry name" value="E3 UBIQUITIN-PROTEIN LIGASE RNF26"/>
    <property type="match status" value="1"/>
</dbReference>
<proteinExistence type="predicted"/>
<evidence type="ECO:0000313" key="6">
    <source>
        <dbReference type="EMBL" id="CAI5452946.1"/>
    </source>
</evidence>
<dbReference type="Proteomes" id="UP001152747">
    <property type="component" value="Unassembled WGS sequence"/>
</dbReference>
<feature type="transmembrane region" description="Helical" evidence="4">
    <location>
        <begin position="49"/>
        <end position="69"/>
    </location>
</feature>